<dbReference type="Proteomes" id="UP001642540">
    <property type="component" value="Unassembled WGS sequence"/>
</dbReference>
<name>A0ABP1R566_9HEXA</name>
<keyword evidence="3" id="KW-1185">Reference proteome</keyword>
<accession>A0ABP1R566</accession>
<gene>
    <name evidence="2" type="ORF">ODALV1_LOCUS17951</name>
</gene>
<comment type="caution">
    <text evidence="2">The sequence shown here is derived from an EMBL/GenBank/DDBJ whole genome shotgun (WGS) entry which is preliminary data.</text>
</comment>
<proteinExistence type="predicted"/>
<feature type="region of interest" description="Disordered" evidence="1">
    <location>
        <begin position="163"/>
        <end position="182"/>
    </location>
</feature>
<protein>
    <submittedName>
        <fullName evidence="2">Uncharacterized protein</fullName>
    </submittedName>
</protein>
<organism evidence="2 3">
    <name type="scientific">Orchesella dallaii</name>
    <dbReference type="NCBI Taxonomy" id="48710"/>
    <lineage>
        <taxon>Eukaryota</taxon>
        <taxon>Metazoa</taxon>
        <taxon>Ecdysozoa</taxon>
        <taxon>Arthropoda</taxon>
        <taxon>Hexapoda</taxon>
        <taxon>Collembola</taxon>
        <taxon>Entomobryomorpha</taxon>
        <taxon>Entomobryoidea</taxon>
        <taxon>Orchesellidae</taxon>
        <taxon>Orchesellinae</taxon>
        <taxon>Orchesella</taxon>
    </lineage>
</organism>
<sequence>MIKDAQTEIKYVDFGAKVEYPDGKDMCIGTNADQNGCSADAFTGYRAGVSGNVTILKSETKNIKVNDKWDATVEATGPSLKGDIGAAYGSEKKVSAMVEPSLVKVEGQVGPVVGSVGLNANTGVKLNEEGVKFGILGFGLTLGVGGKYTVDTPFGSGGFATSANQSDADVENDSEQIAHASK</sequence>
<dbReference type="EMBL" id="CAXLJM020000057">
    <property type="protein sequence ID" value="CAL8118034.1"/>
    <property type="molecule type" value="Genomic_DNA"/>
</dbReference>
<evidence type="ECO:0000313" key="2">
    <source>
        <dbReference type="EMBL" id="CAL8118034.1"/>
    </source>
</evidence>
<evidence type="ECO:0000313" key="3">
    <source>
        <dbReference type="Proteomes" id="UP001642540"/>
    </source>
</evidence>
<evidence type="ECO:0000256" key="1">
    <source>
        <dbReference type="SAM" id="MobiDB-lite"/>
    </source>
</evidence>
<reference evidence="2 3" key="1">
    <citation type="submission" date="2024-08" db="EMBL/GenBank/DDBJ databases">
        <authorList>
            <person name="Cucini C."/>
            <person name="Frati F."/>
        </authorList>
    </citation>
    <scope>NUCLEOTIDE SEQUENCE [LARGE SCALE GENOMIC DNA]</scope>
</reference>